<feature type="transmembrane region" description="Helical" evidence="1">
    <location>
        <begin position="36"/>
        <end position="63"/>
    </location>
</feature>
<name>A0ABN1Y4J1_9PSEU</name>
<organism evidence="2 3">
    <name type="scientific">Pseudonocardia kongjuensis</name>
    <dbReference type="NCBI Taxonomy" id="102227"/>
    <lineage>
        <taxon>Bacteria</taxon>
        <taxon>Bacillati</taxon>
        <taxon>Actinomycetota</taxon>
        <taxon>Actinomycetes</taxon>
        <taxon>Pseudonocardiales</taxon>
        <taxon>Pseudonocardiaceae</taxon>
        <taxon>Pseudonocardia</taxon>
    </lineage>
</organism>
<keyword evidence="1" id="KW-1133">Transmembrane helix</keyword>
<gene>
    <name evidence="2" type="ORF">GCM10009613_50820</name>
</gene>
<dbReference type="EMBL" id="BAAAJK010000036">
    <property type="protein sequence ID" value="GAA1397750.1"/>
    <property type="molecule type" value="Genomic_DNA"/>
</dbReference>
<evidence type="ECO:0000313" key="3">
    <source>
        <dbReference type="Proteomes" id="UP001501414"/>
    </source>
</evidence>
<keyword evidence="1" id="KW-0812">Transmembrane</keyword>
<accession>A0ABN1Y4J1</accession>
<keyword evidence="3" id="KW-1185">Reference proteome</keyword>
<protein>
    <submittedName>
        <fullName evidence="2">Uncharacterized protein</fullName>
    </submittedName>
</protein>
<keyword evidence="1" id="KW-0472">Membrane</keyword>
<evidence type="ECO:0000256" key="1">
    <source>
        <dbReference type="SAM" id="Phobius"/>
    </source>
</evidence>
<proteinExistence type="predicted"/>
<sequence>MSKVTLGSAPTASTAARVWPAVAVCTRYPVTAPTAVLFPAVLLPVLLLPVLLFPVLLTALLAAPEVSGAADATGARRTPSATVIAPAVTATAARERWRLTESDDMRALPVGRETRWWPG</sequence>
<evidence type="ECO:0000313" key="2">
    <source>
        <dbReference type="EMBL" id="GAA1397750.1"/>
    </source>
</evidence>
<dbReference type="Proteomes" id="UP001501414">
    <property type="component" value="Unassembled WGS sequence"/>
</dbReference>
<reference evidence="2 3" key="1">
    <citation type="journal article" date="2019" name="Int. J. Syst. Evol. Microbiol.">
        <title>The Global Catalogue of Microorganisms (GCM) 10K type strain sequencing project: providing services to taxonomists for standard genome sequencing and annotation.</title>
        <authorList>
            <consortium name="The Broad Institute Genomics Platform"/>
            <consortium name="The Broad Institute Genome Sequencing Center for Infectious Disease"/>
            <person name="Wu L."/>
            <person name="Ma J."/>
        </authorList>
    </citation>
    <scope>NUCLEOTIDE SEQUENCE [LARGE SCALE GENOMIC DNA]</scope>
    <source>
        <strain evidence="2 3">JCM 11896</strain>
    </source>
</reference>
<comment type="caution">
    <text evidence="2">The sequence shown here is derived from an EMBL/GenBank/DDBJ whole genome shotgun (WGS) entry which is preliminary data.</text>
</comment>